<comment type="caution">
    <text evidence="1">The sequence shown here is derived from an EMBL/GenBank/DDBJ whole genome shotgun (WGS) entry which is preliminary data.</text>
</comment>
<keyword evidence="2" id="KW-1185">Reference proteome</keyword>
<proteinExistence type="predicted"/>
<name>A0A812U837_9DINO</name>
<dbReference type="Proteomes" id="UP000601435">
    <property type="component" value="Unassembled WGS sequence"/>
</dbReference>
<gene>
    <name evidence="1" type="ORF">SNEC2469_LOCUS16043</name>
</gene>
<dbReference type="AlphaFoldDB" id="A0A812U837"/>
<evidence type="ECO:0000313" key="1">
    <source>
        <dbReference type="EMBL" id="CAE7556217.1"/>
    </source>
</evidence>
<protein>
    <submittedName>
        <fullName evidence="1">Uncharacterized protein</fullName>
    </submittedName>
</protein>
<evidence type="ECO:0000313" key="2">
    <source>
        <dbReference type="Proteomes" id="UP000601435"/>
    </source>
</evidence>
<dbReference type="EMBL" id="CAJNJA010026196">
    <property type="protein sequence ID" value="CAE7556217.1"/>
    <property type="molecule type" value="Genomic_DNA"/>
</dbReference>
<accession>A0A812U837</accession>
<feature type="non-terminal residue" evidence="1">
    <location>
        <position position="1"/>
    </location>
</feature>
<reference evidence="1" key="1">
    <citation type="submission" date="2021-02" db="EMBL/GenBank/DDBJ databases">
        <authorList>
            <person name="Dougan E. K."/>
            <person name="Rhodes N."/>
            <person name="Thang M."/>
            <person name="Chan C."/>
        </authorList>
    </citation>
    <scope>NUCLEOTIDE SEQUENCE</scope>
</reference>
<sequence>MSDLCLACGCSATECWRSCISPGESPVGTNQHKHKFSPNPLERALAKGVEDLFQALRSASQKAPKAVACDATADAPMVPANAQPPASDVAADPLDEDQEWDLNDPQDVMDVIDHKFPFKDAKKAGFTLAQFAKVSALYVDFLKKKSPK</sequence>
<organism evidence="1 2">
    <name type="scientific">Symbiodinium necroappetens</name>
    <dbReference type="NCBI Taxonomy" id="1628268"/>
    <lineage>
        <taxon>Eukaryota</taxon>
        <taxon>Sar</taxon>
        <taxon>Alveolata</taxon>
        <taxon>Dinophyceae</taxon>
        <taxon>Suessiales</taxon>
        <taxon>Symbiodiniaceae</taxon>
        <taxon>Symbiodinium</taxon>
    </lineage>
</organism>
<dbReference type="OrthoDB" id="412352at2759"/>